<accession>A0ABW9XS97</accession>
<dbReference type="EMBL" id="JAAAMV010000012">
    <property type="protein sequence ID" value="NBD25532.1"/>
    <property type="molecule type" value="Genomic_DNA"/>
</dbReference>
<name>A0ABW9XS97_9BACL</name>
<proteinExistence type="predicted"/>
<evidence type="ECO:0000313" key="2">
    <source>
        <dbReference type="Proteomes" id="UP000665561"/>
    </source>
</evidence>
<evidence type="ECO:0008006" key="3">
    <source>
        <dbReference type="Google" id="ProtNLM"/>
    </source>
</evidence>
<gene>
    <name evidence="1" type="ORF">GT019_16750</name>
</gene>
<organism evidence="1 2">
    <name type="scientific">Paenibacillus glycinis</name>
    <dbReference type="NCBI Taxonomy" id="2697035"/>
    <lineage>
        <taxon>Bacteria</taxon>
        <taxon>Bacillati</taxon>
        <taxon>Bacillota</taxon>
        <taxon>Bacilli</taxon>
        <taxon>Bacillales</taxon>
        <taxon>Paenibacillaceae</taxon>
        <taxon>Paenibacillus</taxon>
    </lineage>
</organism>
<evidence type="ECO:0000313" key="1">
    <source>
        <dbReference type="EMBL" id="NBD25532.1"/>
    </source>
</evidence>
<keyword evidence="2" id="KW-1185">Reference proteome</keyword>
<dbReference type="RefSeq" id="WP_161744332.1">
    <property type="nucleotide sequence ID" value="NZ_JAAAMV010000012.1"/>
</dbReference>
<reference evidence="1 2" key="1">
    <citation type="submission" date="2020-01" db="EMBL/GenBank/DDBJ databases">
        <title>Paenibacillus soybeanensis sp. nov. isolated from the nodules of soybean (Glycine max(L.) Merr).</title>
        <authorList>
            <person name="Wang H."/>
        </authorList>
    </citation>
    <scope>NUCLEOTIDE SEQUENCE [LARGE SCALE GENOMIC DNA]</scope>
    <source>
        <strain evidence="1 2">T1</strain>
    </source>
</reference>
<comment type="caution">
    <text evidence="1">The sequence shown here is derived from an EMBL/GenBank/DDBJ whole genome shotgun (WGS) entry which is preliminary data.</text>
</comment>
<protein>
    <recommendedName>
        <fullName evidence="3">Cysteine dioxygenase</fullName>
    </recommendedName>
</protein>
<dbReference type="Proteomes" id="UP000665561">
    <property type="component" value="Unassembled WGS sequence"/>
</dbReference>
<sequence length="240" mass="28043">MIRLFFRNLDEAEKWLDVRMAETLDPHLLVRKNFFPFANKEQVKVLLRSIMENPQQLERISKSSYAHSNGFDKMQLIKSKRYKLRMHIWWPGNKDKDEDIHSHAWSFGSYIITGNLNSINYIEDINGEGYYKYYARKTDGKKAEGKKAFDLLSQGRSGLKSLLETTVNKESWYVSSVENIHKVVRDCDITTATFVLQGPTELEYSRVFLQEKPVQTEAIPVTLFSPNEVYEKLSKLIECM</sequence>